<organism evidence="1 2">
    <name type="scientific">Lindgomyces ingoldianus</name>
    <dbReference type="NCBI Taxonomy" id="673940"/>
    <lineage>
        <taxon>Eukaryota</taxon>
        <taxon>Fungi</taxon>
        <taxon>Dikarya</taxon>
        <taxon>Ascomycota</taxon>
        <taxon>Pezizomycotina</taxon>
        <taxon>Dothideomycetes</taxon>
        <taxon>Pleosporomycetidae</taxon>
        <taxon>Pleosporales</taxon>
        <taxon>Lindgomycetaceae</taxon>
        <taxon>Lindgomyces</taxon>
    </lineage>
</organism>
<evidence type="ECO:0000313" key="2">
    <source>
        <dbReference type="Proteomes" id="UP000799755"/>
    </source>
</evidence>
<name>A0ACB6QHJ1_9PLEO</name>
<comment type="caution">
    <text evidence="1">The sequence shown here is derived from an EMBL/GenBank/DDBJ whole genome shotgun (WGS) entry which is preliminary data.</text>
</comment>
<gene>
    <name evidence="1" type="ORF">BDR25DRAFT_328107</name>
</gene>
<sequence>MGLAHFPTSLLTLARRRIPELPSQLLFLLPLAVKTLTPLTSAANTTTTKRGVAYLGHTYTSDNSLLLQFTPLIHGLNTIADENTMRLINGLPDSSRHLLTFNEPDGSTSSGDSDISPLDAAKAYIKSIVPYRNGSHANSISNRRWNIPHPSVTGSTPGLDWLRKLSSSFYSVDPENGCPTEFIAVHWYGDFAGLAVWLGTLGELYNINHTTPSSPKLKIWITEMALPQQDGDATVQMMNQEKYAWSGAFRTGDEVALFDKVGVGGAWGAVFEG</sequence>
<evidence type="ECO:0000313" key="1">
    <source>
        <dbReference type="EMBL" id="KAF2466396.1"/>
    </source>
</evidence>
<proteinExistence type="predicted"/>
<reference evidence="1" key="1">
    <citation type="journal article" date="2020" name="Stud. Mycol.">
        <title>101 Dothideomycetes genomes: a test case for predicting lifestyles and emergence of pathogens.</title>
        <authorList>
            <person name="Haridas S."/>
            <person name="Albert R."/>
            <person name="Binder M."/>
            <person name="Bloem J."/>
            <person name="Labutti K."/>
            <person name="Salamov A."/>
            <person name="Andreopoulos B."/>
            <person name="Baker S."/>
            <person name="Barry K."/>
            <person name="Bills G."/>
            <person name="Bluhm B."/>
            <person name="Cannon C."/>
            <person name="Castanera R."/>
            <person name="Culley D."/>
            <person name="Daum C."/>
            <person name="Ezra D."/>
            <person name="Gonzalez J."/>
            <person name="Henrissat B."/>
            <person name="Kuo A."/>
            <person name="Liang C."/>
            <person name="Lipzen A."/>
            <person name="Lutzoni F."/>
            <person name="Magnuson J."/>
            <person name="Mondo S."/>
            <person name="Nolan M."/>
            <person name="Ohm R."/>
            <person name="Pangilinan J."/>
            <person name="Park H.-J."/>
            <person name="Ramirez L."/>
            <person name="Alfaro M."/>
            <person name="Sun H."/>
            <person name="Tritt A."/>
            <person name="Yoshinaga Y."/>
            <person name="Zwiers L.-H."/>
            <person name="Turgeon B."/>
            <person name="Goodwin S."/>
            <person name="Spatafora J."/>
            <person name="Crous P."/>
            <person name="Grigoriev I."/>
        </authorList>
    </citation>
    <scope>NUCLEOTIDE SEQUENCE</scope>
    <source>
        <strain evidence="1">ATCC 200398</strain>
    </source>
</reference>
<dbReference type="Proteomes" id="UP000799755">
    <property type="component" value="Unassembled WGS sequence"/>
</dbReference>
<keyword evidence="2" id="KW-1185">Reference proteome</keyword>
<accession>A0ACB6QHJ1</accession>
<dbReference type="EMBL" id="MU003525">
    <property type="protein sequence ID" value="KAF2466396.1"/>
    <property type="molecule type" value="Genomic_DNA"/>
</dbReference>
<protein>
    <submittedName>
        <fullName evidence="1">Uncharacterized protein</fullName>
    </submittedName>
</protein>